<dbReference type="PROSITE" id="PS51384">
    <property type="entry name" value="FAD_FR"/>
    <property type="match status" value="1"/>
</dbReference>
<evidence type="ECO:0000313" key="4">
    <source>
        <dbReference type="Proteomes" id="UP000809137"/>
    </source>
</evidence>
<dbReference type="InterPro" id="IPR017927">
    <property type="entry name" value="FAD-bd_FR_type"/>
</dbReference>
<dbReference type="PANTHER" id="PTHR30157">
    <property type="entry name" value="FERRIC REDUCTASE, NADPH-DEPENDENT"/>
    <property type="match status" value="1"/>
</dbReference>
<dbReference type="Proteomes" id="UP000809137">
    <property type="component" value="Unassembled WGS sequence"/>
</dbReference>
<name>A0ABS1Z2Z5_9GAMM</name>
<feature type="domain" description="FAD-binding FR-type" evidence="2">
    <location>
        <begin position="16"/>
        <end position="138"/>
    </location>
</feature>
<evidence type="ECO:0000256" key="1">
    <source>
        <dbReference type="ARBA" id="ARBA00035644"/>
    </source>
</evidence>
<dbReference type="CDD" id="cd06193">
    <property type="entry name" value="siderophore_interacting"/>
    <property type="match status" value="1"/>
</dbReference>
<comment type="caution">
    <text evidence="3">The sequence shown here is derived from an EMBL/GenBank/DDBJ whole genome shotgun (WGS) entry which is preliminary data.</text>
</comment>
<evidence type="ECO:0000259" key="2">
    <source>
        <dbReference type="PROSITE" id="PS51384"/>
    </source>
</evidence>
<dbReference type="InterPro" id="IPR039261">
    <property type="entry name" value="FNR_nucleotide-bd"/>
</dbReference>
<dbReference type="InterPro" id="IPR017938">
    <property type="entry name" value="Riboflavin_synthase-like_b-brl"/>
</dbReference>
<dbReference type="SUPFAM" id="SSF63380">
    <property type="entry name" value="Riboflavin synthase domain-like"/>
    <property type="match status" value="1"/>
</dbReference>
<dbReference type="GeneID" id="84692395"/>
<organism evidence="3 4">
    <name type="scientific">Pantoea eucrina</name>
    <dbReference type="NCBI Taxonomy" id="472693"/>
    <lineage>
        <taxon>Bacteria</taxon>
        <taxon>Pseudomonadati</taxon>
        <taxon>Pseudomonadota</taxon>
        <taxon>Gammaproteobacteria</taxon>
        <taxon>Enterobacterales</taxon>
        <taxon>Erwiniaceae</taxon>
        <taxon>Pantoea</taxon>
    </lineage>
</organism>
<protein>
    <submittedName>
        <fullName evidence="3">Siderophore-interacting protein</fullName>
    </submittedName>
</protein>
<gene>
    <name evidence="3" type="ORF">JJB79_04965</name>
</gene>
<dbReference type="EMBL" id="JAFCXS010000002">
    <property type="protein sequence ID" value="MBM0746771.1"/>
    <property type="molecule type" value="Genomic_DNA"/>
</dbReference>
<dbReference type="PANTHER" id="PTHR30157:SF0">
    <property type="entry name" value="NADPH-DEPENDENT FERRIC-CHELATE REDUCTASE"/>
    <property type="match status" value="1"/>
</dbReference>
<reference evidence="3 4" key="1">
    <citation type="submission" date="2021-01" db="EMBL/GenBank/DDBJ databases">
        <title>Complete genome sequence of Pantoea eucrina OB49, a heavy metal tolerant bacterium with PGPR potential isolated from wheat in Algeria.</title>
        <authorList>
            <person name="Lekired A."/>
            <person name="Ouzari I.H."/>
        </authorList>
    </citation>
    <scope>NUCLEOTIDE SEQUENCE [LARGE SCALE GENOMIC DNA]</scope>
    <source>
        <strain evidence="3 4">OB49</strain>
    </source>
</reference>
<dbReference type="Pfam" id="PF04954">
    <property type="entry name" value="SIP"/>
    <property type="match status" value="1"/>
</dbReference>
<dbReference type="Gene3D" id="3.40.50.80">
    <property type="entry name" value="Nucleotide-binding domain of ferredoxin-NADP reductase (FNR) module"/>
    <property type="match status" value="1"/>
</dbReference>
<dbReference type="InterPro" id="IPR007037">
    <property type="entry name" value="SIP_rossman_dom"/>
</dbReference>
<evidence type="ECO:0000313" key="3">
    <source>
        <dbReference type="EMBL" id="MBM0746771.1"/>
    </source>
</evidence>
<dbReference type="InterPro" id="IPR013113">
    <property type="entry name" value="SIP_FAD-bd"/>
</dbReference>
<keyword evidence="4" id="KW-1185">Reference proteome</keyword>
<dbReference type="InterPro" id="IPR039374">
    <property type="entry name" value="SIP_fam"/>
</dbReference>
<comment type="similarity">
    <text evidence="1">Belongs to the SIP oxidoreductase family.</text>
</comment>
<proteinExistence type="inferred from homology"/>
<dbReference type="Gene3D" id="2.40.30.10">
    <property type="entry name" value="Translation factors"/>
    <property type="match status" value="1"/>
</dbReference>
<accession>A0ABS1Z2Z5</accession>
<sequence length="263" mass="29094">MSQKKSRAPQRVRNELRFRHLTVASKTRVAGVFWRIVFTGADLAGFHSPSFDDHIKVFFPSGPGCDVALPQLSEEGIVWPEGVRPAARDYTPLAFNGVDSLTLDFYMHDDGVASGWAAAAKPGDRIAMGGPRGSCIMPVDYACQVYVCDETGLPAFKRRYAELQAQHVHLLAFTDAAIGHDYLEEMEGVTVHWLGSNRMATTTPAQLTAELAAIDFTGDDYFVWLTGEGNAVKQLSDYFTQQRGADTDFVRAVAYWHQKSPEK</sequence>
<dbReference type="Pfam" id="PF08021">
    <property type="entry name" value="FAD_binding_9"/>
    <property type="match status" value="1"/>
</dbReference>
<dbReference type="RefSeq" id="WP_039380111.1">
    <property type="nucleotide sequence ID" value="NZ_CP083448.1"/>
</dbReference>